<gene>
    <name evidence="15" type="ORF">F4694_002649</name>
</gene>
<name>A0A852TF69_9BACI</name>
<evidence type="ECO:0000256" key="6">
    <source>
        <dbReference type="ARBA" id="ARBA00022679"/>
    </source>
</evidence>
<dbReference type="PANTHER" id="PTHR30505:SF28">
    <property type="entry name" value="PTS SYSTEM 2-O-ALPHA-MANNOSYL-D-GLYCERATE-SPECIFIC EIIABC COMPONENT"/>
    <property type="match status" value="1"/>
</dbReference>
<dbReference type="Gene3D" id="3.40.930.10">
    <property type="entry name" value="Mannitol-specific EII, Chain A"/>
    <property type="match status" value="1"/>
</dbReference>
<evidence type="ECO:0000256" key="10">
    <source>
        <dbReference type="ARBA" id="ARBA00023136"/>
    </source>
</evidence>
<organism evidence="15 16">
    <name type="scientific">Neobacillus niacini</name>
    <dbReference type="NCBI Taxonomy" id="86668"/>
    <lineage>
        <taxon>Bacteria</taxon>
        <taxon>Bacillati</taxon>
        <taxon>Bacillota</taxon>
        <taxon>Bacilli</taxon>
        <taxon>Bacillales</taxon>
        <taxon>Bacillaceae</taxon>
        <taxon>Neobacillus</taxon>
    </lineage>
</organism>
<accession>A0A852TF69</accession>
<evidence type="ECO:0000256" key="11">
    <source>
        <dbReference type="SAM" id="Phobius"/>
    </source>
</evidence>
<dbReference type="NCBIfam" id="TIGR00829">
    <property type="entry name" value="FRU"/>
    <property type="match status" value="1"/>
</dbReference>
<dbReference type="InterPro" id="IPR013014">
    <property type="entry name" value="PTS_EIIC_2"/>
</dbReference>
<evidence type="ECO:0000259" key="14">
    <source>
        <dbReference type="PROSITE" id="PS51104"/>
    </source>
</evidence>
<dbReference type="InterPro" id="IPR013011">
    <property type="entry name" value="PTS_EIIB_2"/>
</dbReference>
<dbReference type="SUPFAM" id="SSF55804">
    <property type="entry name" value="Phoshotransferase/anion transport protein"/>
    <property type="match status" value="1"/>
</dbReference>
<dbReference type="CDD" id="cd05569">
    <property type="entry name" value="PTS_IIB_fructose"/>
    <property type="match status" value="1"/>
</dbReference>
<evidence type="ECO:0000259" key="12">
    <source>
        <dbReference type="PROSITE" id="PS51094"/>
    </source>
</evidence>
<feature type="transmembrane region" description="Helical" evidence="11">
    <location>
        <begin position="461"/>
        <end position="479"/>
    </location>
</feature>
<keyword evidence="6" id="KW-0808">Transferase</keyword>
<dbReference type="GO" id="GO:0009401">
    <property type="term" value="P:phosphoenolpyruvate-dependent sugar phosphotransferase system"/>
    <property type="evidence" value="ECO:0007669"/>
    <property type="project" value="UniProtKB-KW"/>
</dbReference>
<dbReference type="InterPro" id="IPR003353">
    <property type="entry name" value="PTS_IIB_fruc"/>
</dbReference>
<feature type="transmembrane region" description="Helical" evidence="11">
    <location>
        <begin position="486"/>
        <end position="505"/>
    </location>
</feature>
<dbReference type="Gene3D" id="3.40.50.2300">
    <property type="match status" value="1"/>
</dbReference>
<feature type="domain" description="PTS EIIB type-2" evidence="13">
    <location>
        <begin position="168"/>
        <end position="264"/>
    </location>
</feature>
<dbReference type="InterPro" id="IPR004715">
    <property type="entry name" value="PTS_IIA_fruc"/>
</dbReference>
<keyword evidence="10 11" id="KW-0472">Membrane</keyword>
<feature type="transmembrane region" description="Helical" evidence="11">
    <location>
        <begin position="340"/>
        <end position="364"/>
    </location>
</feature>
<dbReference type="PANTHER" id="PTHR30505">
    <property type="entry name" value="FRUCTOSE-LIKE PERMEASE"/>
    <property type="match status" value="1"/>
</dbReference>
<feature type="transmembrane region" description="Helical" evidence="11">
    <location>
        <begin position="376"/>
        <end position="403"/>
    </location>
</feature>
<dbReference type="InterPro" id="IPR036095">
    <property type="entry name" value="PTS_EIIB-like_sf"/>
</dbReference>
<feature type="domain" description="PTS EIIC type-2" evidence="14">
    <location>
        <begin position="294"/>
        <end position="637"/>
    </location>
</feature>
<evidence type="ECO:0000256" key="5">
    <source>
        <dbReference type="ARBA" id="ARBA00022597"/>
    </source>
</evidence>
<feature type="transmembrane region" description="Helical" evidence="11">
    <location>
        <begin position="562"/>
        <end position="582"/>
    </location>
</feature>
<keyword evidence="7" id="KW-0598">Phosphotransferase system</keyword>
<keyword evidence="5" id="KW-0762">Sugar transport</keyword>
<dbReference type="InterPro" id="IPR003501">
    <property type="entry name" value="PTS_EIIB_2/3"/>
</dbReference>
<evidence type="ECO:0000256" key="9">
    <source>
        <dbReference type="ARBA" id="ARBA00022989"/>
    </source>
</evidence>
<reference evidence="16" key="1">
    <citation type="submission" date="2020-07" db="EMBL/GenBank/DDBJ databases">
        <authorList>
            <person name="Partida-Martinez L."/>
            <person name="Huntemann M."/>
            <person name="Clum A."/>
            <person name="Wang J."/>
            <person name="Palaniappan K."/>
            <person name="Ritter S."/>
            <person name="Chen I.-M."/>
            <person name="Stamatis D."/>
            <person name="Reddy T."/>
            <person name="O'Malley R."/>
            <person name="Daum C."/>
            <person name="Shapiro N."/>
            <person name="Ivanova N."/>
            <person name="Kyrpides N."/>
            <person name="Woyke T."/>
        </authorList>
    </citation>
    <scope>NUCLEOTIDE SEQUENCE [LARGE SCALE GENOMIC DNA]</scope>
    <source>
        <strain evidence="16">AT2.8</strain>
    </source>
</reference>
<dbReference type="InterPro" id="IPR016152">
    <property type="entry name" value="PTrfase/Anion_transptr"/>
</dbReference>
<feature type="domain" description="PTS EIIA type-2" evidence="12">
    <location>
        <begin position="4"/>
        <end position="152"/>
    </location>
</feature>
<dbReference type="InterPro" id="IPR006327">
    <property type="entry name" value="PTS_IIC_fruc"/>
</dbReference>
<dbReference type="NCBIfam" id="TIGR01427">
    <property type="entry name" value="PTS_IIC_fructo"/>
    <property type="match status" value="1"/>
</dbReference>
<evidence type="ECO:0000313" key="16">
    <source>
        <dbReference type="Proteomes" id="UP000548423"/>
    </source>
</evidence>
<dbReference type="SUPFAM" id="SSF52794">
    <property type="entry name" value="PTS system IIB component-like"/>
    <property type="match status" value="1"/>
</dbReference>
<dbReference type="NCBIfam" id="TIGR00848">
    <property type="entry name" value="fruA"/>
    <property type="match status" value="1"/>
</dbReference>
<evidence type="ECO:0000256" key="2">
    <source>
        <dbReference type="ARBA" id="ARBA00022448"/>
    </source>
</evidence>
<dbReference type="GO" id="GO:0005886">
    <property type="term" value="C:plasma membrane"/>
    <property type="evidence" value="ECO:0007669"/>
    <property type="project" value="UniProtKB-SubCell"/>
</dbReference>
<dbReference type="PROSITE" id="PS51094">
    <property type="entry name" value="PTS_EIIA_TYPE_2"/>
    <property type="match status" value="1"/>
</dbReference>
<dbReference type="GO" id="GO:0005351">
    <property type="term" value="F:carbohydrate:proton symporter activity"/>
    <property type="evidence" value="ECO:0007669"/>
    <property type="project" value="InterPro"/>
</dbReference>
<feature type="transmembrane region" description="Helical" evidence="11">
    <location>
        <begin position="304"/>
        <end position="328"/>
    </location>
</feature>
<evidence type="ECO:0000256" key="8">
    <source>
        <dbReference type="ARBA" id="ARBA00022692"/>
    </source>
</evidence>
<dbReference type="GO" id="GO:0090563">
    <property type="term" value="F:protein-phosphocysteine-sugar phosphotransferase activity"/>
    <property type="evidence" value="ECO:0007669"/>
    <property type="project" value="TreeGrafter"/>
</dbReference>
<evidence type="ECO:0000256" key="3">
    <source>
        <dbReference type="ARBA" id="ARBA00022475"/>
    </source>
</evidence>
<keyword evidence="9 11" id="KW-1133">Transmembrane helix</keyword>
<protein>
    <submittedName>
        <fullName evidence="15">2-O-A-mannosyl-D-glycerate-specific PTS system IIC component</fullName>
    </submittedName>
</protein>
<dbReference type="EMBL" id="JACCBX010000005">
    <property type="protein sequence ID" value="NYE05874.1"/>
    <property type="molecule type" value="Genomic_DNA"/>
</dbReference>
<evidence type="ECO:0000256" key="1">
    <source>
        <dbReference type="ARBA" id="ARBA00004429"/>
    </source>
</evidence>
<sequence>MQLQVLTSPSLISTRKVFESKQEAIQYLVNQLGEAGKIHSEEKFLQAVLDREKLSPTGFEGGLAIPHGKSTTVKEASFAVATLKKPLSDWESIDPNNQVQLIILLAIPENEAGSTHLQLLSEFVTRLSNEAYKNRLLHAKTNAELYDALDKVEAEKESKAAKSLNKTVLAITACPAGIAHTYMAAEALIKAGKELGVEVFVEKQGANGIEDRHTTTLLKKADAVIFANDVAIKNEERFAHLPKVKTSVAAPLRNATSLIHEALDKAEKTPKKQYNPNQAAVADETGEKSFKTEIKDSILTGISYIIPVIVAGGMTLAAAVLISQAFGLQEVYAEEGSWLWLLRQLGGGLLGQLMVPILAAYMAYSIADKPALGPGFAAGVAANLIGSGFLGGMLGGFLAGFFLKFLKKKIQPKGTFAGFISFWVYPVVGTLVVGSIMLFVVGKPLAALNQGLVDWLGGLSGANAILLGAILGAMVSFDLGGPVNKAAYTFCIGAMASGNIVPYAAFASVKMVSAFSVTGATIIGKKYFTKEEQEIGKQTWLLGLAGITEGAIPFMINDPLRVIPSLIAGSAVTGAIVAYFNIGLNVPGAGIFSLALVQGQPILLAASIWFGAAIIGALISMVLLIATRKSKLKKENKEVAVTKQAA</sequence>
<keyword evidence="3" id="KW-1003">Cell membrane</keyword>
<dbReference type="CDD" id="cd00211">
    <property type="entry name" value="PTS_IIA_fru"/>
    <property type="match status" value="1"/>
</dbReference>
<keyword evidence="2" id="KW-0813">Transport</keyword>
<reference evidence="16" key="2">
    <citation type="submission" date="2020-08" db="EMBL/GenBank/DDBJ databases">
        <title>The Agave Microbiome: Exploring the role of microbial communities in plant adaptations to desert environments.</title>
        <authorList>
            <person name="Partida-Martinez L.P."/>
        </authorList>
    </citation>
    <scope>NUCLEOTIDE SEQUENCE [LARGE SCALE GENOMIC DNA]</scope>
    <source>
        <strain evidence="16">AT2.8</strain>
    </source>
</reference>
<feature type="transmembrane region" description="Helical" evidence="11">
    <location>
        <begin position="415"/>
        <end position="441"/>
    </location>
</feature>
<dbReference type="InterPro" id="IPR050864">
    <property type="entry name" value="Bacterial_PTS_Sugar_Transport"/>
</dbReference>
<feature type="transmembrane region" description="Helical" evidence="11">
    <location>
        <begin position="602"/>
        <end position="626"/>
    </location>
</feature>
<dbReference type="GO" id="GO:0022877">
    <property type="term" value="F:protein-N(PI)-phosphohistidine-fructose phosphotransferase system transporter activity"/>
    <property type="evidence" value="ECO:0007669"/>
    <property type="project" value="InterPro"/>
</dbReference>
<dbReference type="NCBIfam" id="NF007293">
    <property type="entry name" value="PRK09765.1"/>
    <property type="match status" value="1"/>
</dbReference>
<evidence type="ECO:0000259" key="13">
    <source>
        <dbReference type="PROSITE" id="PS51099"/>
    </source>
</evidence>
<keyword evidence="8 11" id="KW-0812">Transmembrane</keyword>
<keyword evidence="4" id="KW-0597">Phosphoprotein</keyword>
<comment type="subcellular location">
    <subcellularLocation>
        <location evidence="1">Cell inner membrane</location>
        <topology evidence="1">Multi-pass membrane protein</topology>
    </subcellularLocation>
</comment>
<evidence type="ECO:0000256" key="7">
    <source>
        <dbReference type="ARBA" id="ARBA00022683"/>
    </source>
</evidence>
<dbReference type="Pfam" id="PF02302">
    <property type="entry name" value="PTS_IIB"/>
    <property type="match status" value="1"/>
</dbReference>
<dbReference type="PROSITE" id="PS51104">
    <property type="entry name" value="PTS_EIIC_TYPE_2"/>
    <property type="match status" value="1"/>
</dbReference>
<evidence type="ECO:0000313" key="15">
    <source>
        <dbReference type="EMBL" id="NYE05874.1"/>
    </source>
</evidence>
<dbReference type="PROSITE" id="PS51099">
    <property type="entry name" value="PTS_EIIB_TYPE_2"/>
    <property type="match status" value="1"/>
</dbReference>
<evidence type="ECO:0000256" key="4">
    <source>
        <dbReference type="ARBA" id="ARBA00022553"/>
    </source>
</evidence>
<proteinExistence type="predicted"/>
<dbReference type="AlphaFoldDB" id="A0A852TF69"/>
<comment type="caution">
    <text evidence="15">The sequence shown here is derived from an EMBL/GenBank/DDBJ whole genome shotgun (WGS) entry which is preliminary data.</text>
</comment>
<dbReference type="InterPro" id="IPR002178">
    <property type="entry name" value="PTS_EIIA_type-2_dom"/>
</dbReference>
<dbReference type="Pfam" id="PF00359">
    <property type="entry name" value="PTS_EIIA_2"/>
    <property type="match status" value="1"/>
</dbReference>
<dbReference type="Proteomes" id="UP000548423">
    <property type="component" value="Unassembled WGS sequence"/>
</dbReference>